<dbReference type="GO" id="GO:0008270">
    <property type="term" value="F:zinc ion binding"/>
    <property type="evidence" value="ECO:0007669"/>
    <property type="project" value="UniProtKB-KW"/>
</dbReference>
<dbReference type="Gene3D" id="1.10.565.10">
    <property type="entry name" value="Retinoid X Receptor"/>
    <property type="match status" value="1"/>
</dbReference>
<dbReference type="AlphaFoldDB" id="A0A1I7S578"/>
<dbReference type="InterPro" id="IPR035500">
    <property type="entry name" value="NHR-like_dom_sf"/>
</dbReference>
<evidence type="ECO:0000256" key="2">
    <source>
        <dbReference type="ARBA" id="ARBA00022771"/>
    </source>
</evidence>
<dbReference type="SMART" id="SM00399">
    <property type="entry name" value="ZnF_C4"/>
    <property type="match status" value="1"/>
</dbReference>
<evidence type="ECO:0000259" key="11">
    <source>
        <dbReference type="PROSITE" id="PS51843"/>
    </source>
</evidence>
<keyword evidence="4 9" id="KW-0805">Transcription regulation</keyword>
<dbReference type="PRINTS" id="PR00047">
    <property type="entry name" value="STROIDFINGER"/>
</dbReference>
<dbReference type="eggNOG" id="KOG3575">
    <property type="taxonomic scope" value="Eukaryota"/>
</dbReference>
<dbReference type="GO" id="GO:0043565">
    <property type="term" value="F:sequence-specific DNA binding"/>
    <property type="evidence" value="ECO:0007669"/>
    <property type="project" value="InterPro"/>
</dbReference>
<feature type="domain" description="NR LBD" evidence="11">
    <location>
        <begin position="198"/>
        <end position="447"/>
    </location>
</feature>
<dbReference type="InterPro" id="IPR013088">
    <property type="entry name" value="Znf_NHR/GATA"/>
</dbReference>
<comment type="subcellular location">
    <subcellularLocation>
        <location evidence="9">Nucleus</location>
    </subcellularLocation>
</comment>
<dbReference type="Proteomes" id="UP000095284">
    <property type="component" value="Unplaced"/>
</dbReference>
<evidence type="ECO:0000256" key="1">
    <source>
        <dbReference type="ARBA" id="ARBA00022723"/>
    </source>
</evidence>
<keyword evidence="5 9" id="KW-0238">DNA-binding</keyword>
<dbReference type="EMBL" id="CAJFDI010000004">
    <property type="protein sequence ID" value="CAD5227491.1"/>
    <property type="molecule type" value="Genomic_DNA"/>
</dbReference>
<dbReference type="SUPFAM" id="SSF48508">
    <property type="entry name" value="Nuclear receptor ligand-binding domain"/>
    <property type="match status" value="1"/>
</dbReference>
<dbReference type="GO" id="GO:0005634">
    <property type="term" value="C:nucleus"/>
    <property type="evidence" value="ECO:0007669"/>
    <property type="project" value="UniProtKB-SubCell"/>
</dbReference>
<dbReference type="PROSITE" id="PS51843">
    <property type="entry name" value="NR_LBD"/>
    <property type="match status" value="1"/>
</dbReference>
<protein>
    <submittedName>
        <fullName evidence="12">(pine wood nematode) hypothetical protein</fullName>
    </submittedName>
</protein>
<dbReference type="PANTHER" id="PTHR47630:SF6">
    <property type="entry name" value="NUCLEAR HORMONE RECEPTOR FAMILY"/>
    <property type="match status" value="1"/>
</dbReference>
<dbReference type="PROSITE" id="PS51030">
    <property type="entry name" value="NUCLEAR_REC_DBD_2"/>
    <property type="match status" value="1"/>
</dbReference>
<keyword evidence="3 9" id="KW-0862">Zinc</keyword>
<dbReference type="OrthoDB" id="5807102at2759"/>
<dbReference type="PROSITE" id="PS00031">
    <property type="entry name" value="NUCLEAR_REC_DBD_1"/>
    <property type="match status" value="1"/>
</dbReference>
<evidence type="ECO:0000313" key="15">
    <source>
        <dbReference type="Proteomes" id="UP000659654"/>
    </source>
</evidence>
<evidence type="ECO:0000256" key="9">
    <source>
        <dbReference type="RuleBase" id="RU004334"/>
    </source>
</evidence>
<reference evidence="13" key="2">
    <citation type="submission" date="2020-08" db="EMBL/GenBank/DDBJ databases">
        <authorList>
            <person name="Kikuchi T."/>
        </authorList>
    </citation>
    <scope>NUCLEOTIDE SEQUENCE</scope>
    <source>
        <strain evidence="12">Ka4C1</strain>
    </source>
</reference>
<keyword evidence="2 9" id="KW-0863">Zinc-finger</keyword>
<organism evidence="14 16">
    <name type="scientific">Bursaphelenchus xylophilus</name>
    <name type="common">Pinewood nematode worm</name>
    <name type="synonym">Aphelenchoides xylophilus</name>
    <dbReference type="NCBI Taxonomy" id="6326"/>
    <lineage>
        <taxon>Eukaryota</taxon>
        <taxon>Metazoa</taxon>
        <taxon>Ecdysozoa</taxon>
        <taxon>Nematoda</taxon>
        <taxon>Chromadorea</taxon>
        <taxon>Rhabditida</taxon>
        <taxon>Tylenchina</taxon>
        <taxon>Tylenchomorpha</taxon>
        <taxon>Aphelenchoidea</taxon>
        <taxon>Aphelenchoididae</taxon>
        <taxon>Bursaphelenchus</taxon>
    </lineage>
</organism>
<evidence type="ECO:0000256" key="5">
    <source>
        <dbReference type="ARBA" id="ARBA00023125"/>
    </source>
</evidence>
<keyword evidence="8 9" id="KW-0539">Nucleus</keyword>
<evidence type="ECO:0000256" key="7">
    <source>
        <dbReference type="ARBA" id="ARBA00023170"/>
    </source>
</evidence>
<feature type="domain" description="Nuclear receptor" evidence="10">
    <location>
        <begin position="8"/>
        <end position="83"/>
    </location>
</feature>
<reference evidence="16" key="1">
    <citation type="submission" date="2016-11" db="UniProtKB">
        <authorList>
            <consortium name="WormBaseParasite"/>
        </authorList>
    </citation>
    <scope>IDENTIFICATION</scope>
</reference>
<dbReference type="PANTHER" id="PTHR47630">
    <property type="entry name" value="NUCLEAR HORMONE RECEPTOR FAMILY-RELATED-RELATED"/>
    <property type="match status" value="1"/>
</dbReference>
<keyword evidence="15" id="KW-1185">Reference proteome</keyword>
<dbReference type="Proteomes" id="UP000582659">
    <property type="component" value="Unassembled WGS sequence"/>
</dbReference>
<evidence type="ECO:0000313" key="12">
    <source>
        <dbReference type="EMBL" id="CAD5227491.1"/>
    </source>
</evidence>
<dbReference type="SMART" id="SM00430">
    <property type="entry name" value="HOLI"/>
    <property type="match status" value="1"/>
</dbReference>
<keyword evidence="6 9" id="KW-0804">Transcription</keyword>
<evidence type="ECO:0000313" key="13">
    <source>
        <dbReference type="EMBL" id="CAG9117789.1"/>
    </source>
</evidence>
<dbReference type="Pfam" id="PF00105">
    <property type="entry name" value="zf-C4"/>
    <property type="match status" value="1"/>
</dbReference>
<evidence type="ECO:0000313" key="14">
    <source>
        <dbReference type="Proteomes" id="UP000095284"/>
    </source>
</evidence>
<proteinExistence type="inferred from homology"/>
<dbReference type="Proteomes" id="UP000659654">
    <property type="component" value="Unassembled WGS sequence"/>
</dbReference>
<dbReference type="Pfam" id="PF00104">
    <property type="entry name" value="Hormone_recep"/>
    <property type="match status" value="1"/>
</dbReference>
<evidence type="ECO:0000256" key="4">
    <source>
        <dbReference type="ARBA" id="ARBA00023015"/>
    </source>
</evidence>
<dbReference type="InterPro" id="IPR000536">
    <property type="entry name" value="Nucl_hrmn_rcpt_lig-bd"/>
</dbReference>
<dbReference type="GO" id="GO:0003700">
    <property type="term" value="F:DNA-binding transcription factor activity"/>
    <property type="evidence" value="ECO:0007669"/>
    <property type="project" value="InterPro"/>
</dbReference>
<evidence type="ECO:0000259" key="10">
    <source>
        <dbReference type="PROSITE" id="PS51030"/>
    </source>
</evidence>
<sequence length="452" mass="51998">MQPRISFSSKCVVCDDPSASKHYGKPCCSGCKGFFRRSVRFRRQYVCAFENECNIKGEARNSCRACRYRICLEQGLQPILVHSDRACDVDAPKRKICKALTVKLEKSESMEEKTDEVDLPSVSTSPVNDEKDLIQEAFKNCDTLLTARKTVIKNSFLPLGAMNLVPFSRNNTPASLLKYYFTVDRLVDNYFETKNVLFTDPIACDLEMSFDAAFLYEPGKMCDRTVMLWEPKMFITLESFKAMWCRVMLNFIDWVTHVPEIKALQPDDRIKMIVGRSVPIIWHIIAARSYDYVDKRLLLLGGGTYFTPNGDDMIDEVEDIIRNFCVDVGNWMYDAFFDPAVEIGVTKSELIFLRLISLFTMVPGLTPEGKKAVRSAQAFYRNTLHQHLNEVNPSMSEADIAKRMAELMTLLPPFERTNQIEDNHFTQLVVFNLANLQSSLMYDFYVRRKMRL</sequence>
<dbReference type="Gene3D" id="3.30.50.10">
    <property type="entry name" value="Erythroid Transcription Factor GATA-1, subunit A"/>
    <property type="match status" value="1"/>
</dbReference>
<evidence type="ECO:0000256" key="8">
    <source>
        <dbReference type="ARBA" id="ARBA00023242"/>
    </source>
</evidence>
<evidence type="ECO:0000313" key="16">
    <source>
        <dbReference type="WBParaSite" id="BXY_0816300.1"/>
    </source>
</evidence>
<accession>A0A1I7S578</accession>
<keyword evidence="1 9" id="KW-0479">Metal-binding</keyword>
<keyword evidence="7 9" id="KW-0675">Receptor</keyword>
<dbReference type="WBParaSite" id="BXY_0816300.1">
    <property type="protein sequence ID" value="BXY_0816300.1"/>
    <property type="gene ID" value="BXY_0816300"/>
</dbReference>
<dbReference type="SUPFAM" id="SSF57716">
    <property type="entry name" value="Glucocorticoid receptor-like (DNA-binding domain)"/>
    <property type="match status" value="1"/>
</dbReference>
<evidence type="ECO:0000256" key="3">
    <source>
        <dbReference type="ARBA" id="ARBA00022833"/>
    </source>
</evidence>
<dbReference type="InterPro" id="IPR052499">
    <property type="entry name" value="C.elegans_NHRs"/>
</dbReference>
<evidence type="ECO:0000256" key="6">
    <source>
        <dbReference type="ARBA" id="ARBA00023163"/>
    </source>
</evidence>
<name>A0A1I7S578_BURXY</name>
<dbReference type="EMBL" id="CAJFCV020000004">
    <property type="protein sequence ID" value="CAG9117789.1"/>
    <property type="molecule type" value="Genomic_DNA"/>
</dbReference>
<comment type="similarity">
    <text evidence="9">Belongs to the nuclear hormone receptor family.</text>
</comment>
<gene>
    <name evidence="12" type="ORF">BXYJ_LOCUS9976</name>
</gene>
<dbReference type="InterPro" id="IPR001628">
    <property type="entry name" value="Znf_hrmn_rcpt"/>
</dbReference>